<dbReference type="InterPro" id="IPR007125">
    <property type="entry name" value="H2A/H2B/H3"/>
</dbReference>
<accession>A0A9P9EM33</accession>
<sequence length="89" mass="9863">MNSSSGGLIISYLAFKRVVQEILHGIRPSSNTRLGPIAIRTVQVIAEGKIAEMFKAAHRLSRHAGRETLVQADLARLRDIQRLFNIIGL</sequence>
<evidence type="ECO:0000313" key="3">
    <source>
        <dbReference type="Proteomes" id="UP000717696"/>
    </source>
</evidence>
<dbReference type="Gene3D" id="1.10.20.10">
    <property type="entry name" value="Histone, subunit A"/>
    <property type="match status" value="1"/>
</dbReference>
<evidence type="ECO:0000259" key="1">
    <source>
        <dbReference type="Pfam" id="PF00125"/>
    </source>
</evidence>
<feature type="domain" description="Core Histone H2A/H2B/H3" evidence="1">
    <location>
        <begin position="4"/>
        <end position="75"/>
    </location>
</feature>
<comment type="caution">
    <text evidence="2">The sequence shown here is derived from an EMBL/GenBank/DDBJ whole genome shotgun (WGS) entry which is preliminary data.</text>
</comment>
<dbReference type="Pfam" id="PF00125">
    <property type="entry name" value="Histone"/>
    <property type="match status" value="1"/>
</dbReference>
<proteinExistence type="predicted"/>
<dbReference type="SUPFAM" id="SSF47113">
    <property type="entry name" value="Histone-fold"/>
    <property type="match status" value="1"/>
</dbReference>
<name>A0A9P9EM33_9HYPO</name>
<reference evidence="2" key="1">
    <citation type="journal article" date="2021" name="Nat. Commun.">
        <title>Genetic determinants of endophytism in the Arabidopsis root mycobiome.</title>
        <authorList>
            <person name="Mesny F."/>
            <person name="Miyauchi S."/>
            <person name="Thiergart T."/>
            <person name="Pickel B."/>
            <person name="Atanasova L."/>
            <person name="Karlsson M."/>
            <person name="Huettel B."/>
            <person name="Barry K.W."/>
            <person name="Haridas S."/>
            <person name="Chen C."/>
            <person name="Bauer D."/>
            <person name="Andreopoulos W."/>
            <person name="Pangilinan J."/>
            <person name="LaButti K."/>
            <person name="Riley R."/>
            <person name="Lipzen A."/>
            <person name="Clum A."/>
            <person name="Drula E."/>
            <person name="Henrissat B."/>
            <person name="Kohler A."/>
            <person name="Grigoriev I.V."/>
            <person name="Martin F.M."/>
            <person name="Hacquard S."/>
        </authorList>
    </citation>
    <scope>NUCLEOTIDE SEQUENCE</scope>
    <source>
        <strain evidence="2">MPI-CAGE-AT-0021</strain>
    </source>
</reference>
<evidence type="ECO:0000313" key="2">
    <source>
        <dbReference type="EMBL" id="KAH7140173.1"/>
    </source>
</evidence>
<dbReference type="EMBL" id="JAGMUU010000013">
    <property type="protein sequence ID" value="KAH7140173.1"/>
    <property type="molecule type" value="Genomic_DNA"/>
</dbReference>
<gene>
    <name evidence="2" type="ORF">B0J13DRAFT_676576</name>
</gene>
<keyword evidence="3" id="KW-1185">Reference proteome</keyword>
<organism evidence="2 3">
    <name type="scientific">Dactylonectria estremocensis</name>
    <dbReference type="NCBI Taxonomy" id="1079267"/>
    <lineage>
        <taxon>Eukaryota</taxon>
        <taxon>Fungi</taxon>
        <taxon>Dikarya</taxon>
        <taxon>Ascomycota</taxon>
        <taxon>Pezizomycotina</taxon>
        <taxon>Sordariomycetes</taxon>
        <taxon>Hypocreomycetidae</taxon>
        <taxon>Hypocreales</taxon>
        <taxon>Nectriaceae</taxon>
        <taxon>Dactylonectria</taxon>
    </lineage>
</organism>
<dbReference type="InterPro" id="IPR009072">
    <property type="entry name" value="Histone-fold"/>
</dbReference>
<protein>
    <recommendedName>
        <fullName evidence="1">Core Histone H2A/H2B/H3 domain-containing protein</fullName>
    </recommendedName>
</protein>
<dbReference type="Proteomes" id="UP000717696">
    <property type="component" value="Unassembled WGS sequence"/>
</dbReference>
<dbReference type="AlphaFoldDB" id="A0A9P9EM33"/>
<dbReference type="GO" id="GO:0003677">
    <property type="term" value="F:DNA binding"/>
    <property type="evidence" value="ECO:0007669"/>
    <property type="project" value="InterPro"/>
</dbReference>
<dbReference type="GO" id="GO:0046982">
    <property type="term" value="F:protein heterodimerization activity"/>
    <property type="evidence" value="ECO:0007669"/>
    <property type="project" value="InterPro"/>
</dbReference>